<comment type="caution">
    <text evidence="5">The sequence shown here is derived from an EMBL/GenBank/DDBJ whole genome shotgun (WGS) entry which is preliminary data.</text>
</comment>
<evidence type="ECO:0000259" key="4">
    <source>
        <dbReference type="Pfam" id="PF00501"/>
    </source>
</evidence>
<dbReference type="SUPFAM" id="SSF56801">
    <property type="entry name" value="Acetyl-CoA synthetase-like"/>
    <property type="match status" value="1"/>
</dbReference>
<dbReference type="Proteomes" id="UP000473826">
    <property type="component" value="Unassembled WGS sequence"/>
</dbReference>
<dbReference type="Gene3D" id="3.40.50.12780">
    <property type="entry name" value="N-terminal domain of ligase-like"/>
    <property type="match status" value="1"/>
</dbReference>
<name>A0A7D8Z1T0_VANHU</name>
<dbReference type="GO" id="GO:0004467">
    <property type="term" value="F:long-chain fatty acid-CoA ligase activity"/>
    <property type="evidence" value="ECO:0007669"/>
    <property type="project" value="TreeGrafter"/>
</dbReference>
<dbReference type="Pfam" id="PF00501">
    <property type="entry name" value="AMP-binding"/>
    <property type="match status" value="1"/>
</dbReference>
<feature type="domain" description="AMP-dependent synthetase/ligase" evidence="4">
    <location>
        <begin position="188"/>
        <end position="584"/>
    </location>
</feature>
<feature type="compositionally biased region" description="Polar residues" evidence="3">
    <location>
        <begin position="102"/>
        <end position="112"/>
    </location>
</feature>
<keyword evidence="2" id="KW-0067">ATP-binding</keyword>
<organism evidence="5 6">
    <name type="scientific">Vanrija humicola</name>
    <name type="common">Yeast</name>
    <name type="synonym">Cryptococcus humicola</name>
    <dbReference type="NCBI Taxonomy" id="5417"/>
    <lineage>
        <taxon>Eukaryota</taxon>
        <taxon>Fungi</taxon>
        <taxon>Dikarya</taxon>
        <taxon>Basidiomycota</taxon>
        <taxon>Agaricomycotina</taxon>
        <taxon>Tremellomycetes</taxon>
        <taxon>Trichosporonales</taxon>
        <taxon>Trichosporonaceae</taxon>
        <taxon>Vanrija</taxon>
    </lineage>
</organism>
<reference evidence="5 6" key="1">
    <citation type="journal article" date="2019" name="PLoS Genet.">
        <title>Convergent evolution of linked mating-type loci in basidiomycete fungi.</title>
        <authorList>
            <person name="Sun S."/>
            <person name="Coelho M.A."/>
            <person name="Heitman J."/>
            <person name="Nowrousian M."/>
        </authorList>
    </citation>
    <scope>NUCLEOTIDE SEQUENCE [LARGE SCALE GENOMIC DNA]</scope>
    <source>
        <strain evidence="5 6">CBS 4282</strain>
    </source>
</reference>
<keyword evidence="1" id="KW-0547">Nucleotide-binding</keyword>
<dbReference type="GO" id="GO:0005524">
    <property type="term" value="F:ATP binding"/>
    <property type="evidence" value="ECO:0007669"/>
    <property type="project" value="UniProtKB-KW"/>
</dbReference>
<proteinExistence type="predicted"/>
<dbReference type="OrthoDB" id="1700726at2759"/>
<feature type="region of interest" description="Disordered" evidence="3">
    <location>
        <begin position="1"/>
        <end position="115"/>
    </location>
</feature>
<evidence type="ECO:0000256" key="2">
    <source>
        <dbReference type="ARBA" id="ARBA00022840"/>
    </source>
</evidence>
<feature type="compositionally biased region" description="Polar residues" evidence="3">
    <location>
        <begin position="10"/>
        <end position="20"/>
    </location>
</feature>
<evidence type="ECO:0000256" key="1">
    <source>
        <dbReference type="ARBA" id="ARBA00022741"/>
    </source>
</evidence>
<dbReference type="InterPro" id="IPR042099">
    <property type="entry name" value="ANL_N_sf"/>
</dbReference>
<dbReference type="PANTHER" id="PTHR43272">
    <property type="entry name" value="LONG-CHAIN-FATTY-ACID--COA LIGASE"/>
    <property type="match status" value="1"/>
</dbReference>
<sequence>MHWPNPPSPSQAARASTPPVSRSLGIASAPLTHLQAPTRTVNTHIHAQPNPQPSSRRTSSRTPRRPSTRSSRRVSSRGTAGQDLCHAAASRGRPPAKLTPRTAANATPNNTLYRRRLRTAPAKAGDEPGWSTKTADTTYAQVRKRRDAVGSGLLALERLGRLKDRRVEAREPTPKEITQPGVPVWGSRLKAGARRGWGVGIWSTNREEWQVVDFACHAYGLVGVSLYETLGPDTAEYITNFTPLPVIFASSNHIQEVLRIAPKCPSLRVLISMDKISQAERDLFGQWASEVGVLLLDLAEFEEWGLSPGIYTPSGPNPGPEEAEIDKERIMTISYTSGTTGNPKGVVLTNYNMVSAAISNCYGAPSAAMKPGFKHFSFLPLAHIYERVIHFILLRANGIACFSTGDVTRLLEDAQIFKPNLFAGVPRVWNKIYAAIKLQMQAPGVKGALLRRAVDDKLRNWRETGSVTHPLWDRLVFNKIRGLVGGEVQSMVTGSAPISPEVLELLKIAFCCDFQEGYGLTETCASTTRCVPWDVGSIGTTGFVGPSFEVKLKDVTEMAYTHNDSPNPRGELLIRGPNVFKGYLNDPKNTEKALDADGWFYTGDVAEIDSAGRVKIIDRIKNVVKLSQGEYVALERVEGVYLLNPMFVSILVHADSLRDSLVAITVIDPVPGAAFVNKILGSSITPNETDKLEQALQDPKVKDALLGWFEGAAQGAKLNGYERIKGVHATVQPFDGSLLTPTMKIKRNVAADFFKKEIDELYEKAAAAKSKL</sequence>
<dbReference type="InterPro" id="IPR020845">
    <property type="entry name" value="AMP-binding_CS"/>
</dbReference>
<accession>A0A7D8Z1T0</accession>
<dbReference type="InterPro" id="IPR000873">
    <property type="entry name" value="AMP-dep_synth/lig_dom"/>
</dbReference>
<dbReference type="PANTHER" id="PTHR43272:SF33">
    <property type="entry name" value="AMP-BINDING DOMAIN-CONTAINING PROTEIN-RELATED"/>
    <property type="match status" value="1"/>
</dbReference>
<dbReference type="GO" id="GO:0005783">
    <property type="term" value="C:endoplasmic reticulum"/>
    <property type="evidence" value="ECO:0007669"/>
    <property type="project" value="TreeGrafter"/>
</dbReference>
<dbReference type="EMBL" id="QKWK01000002">
    <property type="protein sequence ID" value="TXT13268.1"/>
    <property type="molecule type" value="Genomic_DNA"/>
</dbReference>
<dbReference type="PROSITE" id="PS00455">
    <property type="entry name" value="AMP_BINDING"/>
    <property type="match status" value="1"/>
</dbReference>
<gene>
    <name evidence="5" type="ORF">VHUM_00635</name>
</gene>
<dbReference type="GO" id="GO:0016020">
    <property type="term" value="C:membrane"/>
    <property type="evidence" value="ECO:0007669"/>
    <property type="project" value="TreeGrafter"/>
</dbReference>
<evidence type="ECO:0000256" key="3">
    <source>
        <dbReference type="SAM" id="MobiDB-lite"/>
    </source>
</evidence>
<dbReference type="AlphaFoldDB" id="A0A7D8Z1T0"/>
<evidence type="ECO:0000313" key="5">
    <source>
        <dbReference type="EMBL" id="TXT13268.1"/>
    </source>
</evidence>
<feature type="compositionally biased region" description="Basic residues" evidence="3">
    <location>
        <begin position="58"/>
        <end position="75"/>
    </location>
</feature>
<evidence type="ECO:0000313" key="6">
    <source>
        <dbReference type="Proteomes" id="UP000473826"/>
    </source>
</evidence>
<feature type="compositionally biased region" description="Polar residues" evidence="3">
    <location>
        <begin position="35"/>
        <end position="45"/>
    </location>
</feature>
<keyword evidence="6" id="KW-1185">Reference proteome</keyword>
<protein>
    <recommendedName>
        <fullName evidence="4">AMP-dependent synthetase/ligase domain-containing protein</fullName>
    </recommendedName>
</protein>